<dbReference type="Gene3D" id="3.40.1090.10">
    <property type="entry name" value="Cytosolic phospholipase A2 catalytic domain"/>
    <property type="match status" value="2"/>
</dbReference>
<gene>
    <name evidence="7" type="ORF">DEJ51_27955</name>
</gene>
<name>A0A5P2DTS9_STRVZ</name>
<dbReference type="InterPro" id="IPR050301">
    <property type="entry name" value="NTE"/>
</dbReference>
<evidence type="ECO:0000259" key="6">
    <source>
        <dbReference type="PROSITE" id="PS51635"/>
    </source>
</evidence>
<feature type="short sequence motif" description="DGA/G" evidence="4">
    <location>
        <begin position="248"/>
        <end position="250"/>
    </location>
</feature>
<organism evidence="7 8">
    <name type="scientific">Streptomyces venezuelae</name>
    <dbReference type="NCBI Taxonomy" id="54571"/>
    <lineage>
        <taxon>Bacteria</taxon>
        <taxon>Bacillati</taxon>
        <taxon>Actinomycetota</taxon>
        <taxon>Actinomycetes</taxon>
        <taxon>Kitasatosporales</taxon>
        <taxon>Streptomycetaceae</taxon>
        <taxon>Streptomyces</taxon>
    </lineage>
</organism>
<accession>A0A5P2DTS9</accession>
<feature type="compositionally biased region" description="Basic and acidic residues" evidence="5">
    <location>
        <begin position="359"/>
        <end position="370"/>
    </location>
</feature>
<sequence>MTGLTDLAAAARRAAAAGPDTGRAADSAPKRATAPGRAPAEDRAPAQLPRIGLVLSGGGAKGAYHVGVVEYLASVGTSVHAIAGASIGALNGAILAAAGTPAAGAAALTAVWEEVAWQAGSAPPADGAGGPPPEETTWERLARILPRLSAPALQPAALEQLVADHVDPDRLGSGIPLWVSAFPALEEIDSLRGWSWTLDVVRSGLGARAEWLHVNDLPRRERHRAVLASAALPVVLPPRRVGRSLYRDGGMADNTPAGALARYARCDIVIVVHLSDGALWDAHDHPALRVIEIRPRHRIRPPGPAGGATALVDLSPKRLRHLRRQGFEDARWTMEPLRAALSAVEGARTAQSRMLDAVARLDDEARPDDEARLDDEAGEPGLPPGLSG</sequence>
<dbReference type="InterPro" id="IPR002641">
    <property type="entry name" value="PNPLA_dom"/>
</dbReference>
<dbReference type="PANTHER" id="PTHR14226:SF57">
    <property type="entry name" value="BLR7027 PROTEIN"/>
    <property type="match status" value="1"/>
</dbReference>
<dbReference type="PROSITE" id="PS51635">
    <property type="entry name" value="PNPLA"/>
    <property type="match status" value="1"/>
</dbReference>
<keyword evidence="1 4" id="KW-0378">Hydrolase</keyword>
<proteinExistence type="predicted"/>
<protein>
    <recommendedName>
        <fullName evidence="6">PNPLA domain-containing protein</fullName>
    </recommendedName>
</protein>
<feature type="region of interest" description="Disordered" evidence="5">
    <location>
        <begin position="10"/>
        <end position="45"/>
    </location>
</feature>
<dbReference type="InterPro" id="IPR016035">
    <property type="entry name" value="Acyl_Trfase/lysoPLipase"/>
</dbReference>
<dbReference type="PANTHER" id="PTHR14226">
    <property type="entry name" value="NEUROPATHY TARGET ESTERASE/SWISS CHEESE D.MELANOGASTER"/>
    <property type="match status" value="1"/>
</dbReference>
<evidence type="ECO:0000256" key="2">
    <source>
        <dbReference type="ARBA" id="ARBA00022963"/>
    </source>
</evidence>
<feature type="short sequence motif" description="GXSXG" evidence="4">
    <location>
        <begin position="84"/>
        <end position="88"/>
    </location>
</feature>
<evidence type="ECO:0000256" key="4">
    <source>
        <dbReference type="PROSITE-ProRule" id="PRU01161"/>
    </source>
</evidence>
<evidence type="ECO:0000256" key="1">
    <source>
        <dbReference type="ARBA" id="ARBA00022801"/>
    </source>
</evidence>
<reference evidence="7 8" key="1">
    <citation type="submission" date="2018-05" db="EMBL/GenBank/DDBJ databases">
        <title>Streptomyces venezuelae.</title>
        <authorList>
            <person name="Kim W."/>
            <person name="Lee N."/>
            <person name="Cho B.-K."/>
        </authorList>
    </citation>
    <scope>NUCLEOTIDE SEQUENCE [LARGE SCALE GENOMIC DNA]</scope>
    <source>
        <strain evidence="7 8">ATCC 21018</strain>
    </source>
</reference>
<feature type="domain" description="PNPLA" evidence="6">
    <location>
        <begin position="53"/>
        <end position="261"/>
    </location>
</feature>
<dbReference type="GO" id="GO:0016787">
    <property type="term" value="F:hydrolase activity"/>
    <property type="evidence" value="ECO:0007669"/>
    <property type="project" value="UniProtKB-UniRule"/>
</dbReference>
<feature type="compositionally biased region" description="Low complexity" evidence="5">
    <location>
        <begin position="10"/>
        <end position="26"/>
    </location>
</feature>
<feature type="region of interest" description="Disordered" evidence="5">
    <location>
        <begin position="358"/>
        <end position="388"/>
    </location>
</feature>
<dbReference type="AlphaFoldDB" id="A0A5P2DTS9"/>
<dbReference type="GO" id="GO:0016042">
    <property type="term" value="P:lipid catabolic process"/>
    <property type="evidence" value="ECO:0007669"/>
    <property type="project" value="UniProtKB-UniRule"/>
</dbReference>
<keyword evidence="2 4" id="KW-0442">Lipid degradation</keyword>
<evidence type="ECO:0000256" key="3">
    <source>
        <dbReference type="ARBA" id="ARBA00023098"/>
    </source>
</evidence>
<feature type="active site" description="Nucleophile" evidence="4">
    <location>
        <position position="86"/>
    </location>
</feature>
<feature type="short sequence motif" description="GXGXXG" evidence="4">
    <location>
        <begin position="57"/>
        <end position="62"/>
    </location>
</feature>
<evidence type="ECO:0000313" key="7">
    <source>
        <dbReference type="EMBL" id="QES57548.1"/>
    </source>
</evidence>
<dbReference type="OrthoDB" id="3539525at2"/>
<feature type="active site" description="Proton acceptor" evidence="4">
    <location>
        <position position="248"/>
    </location>
</feature>
<keyword evidence="3 4" id="KW-0443">Lipid metabolism</keyword>
<dbReference type="RefSeq" id="WP_150260349.1">
    <property type="nucleotide sequence ID" value="NZ_CP029189.1"/>
</dbReference>
<dbReference type="Proteomes" id="UP000324101">
    <property type="component" value="Chromosome"/>
</dbReference>
<dbReference type="Pfam" id="PF01734">
    <property type="entry name" value="Patatin"/>
    <property type="match status" value="1"/>
</dbReference>
<evidence type="ECO:0000313" key="8">
    <source>
        <dbReference type="Proteomes" id="UP000324101"/>
    </source>
</evidence>
<evidence type="ECO:0000256" key="5">
    <source>
        <dbReference type="SAM" id="MobiDB-lite"/>
    </source>
</evidence>
<dbReference type="EMBL" id="CP029189">
    <property type="protein sequence ID" value="QES57548.1"/>
    <property type="molecule type" value="Genomic_DNA"/>
</dbReference>
<dbReference type="SUPFAM" id="SSF52151">
    <property type="entry name" value="FabD/lysophospholipase-like"/>
    <property type="match status" value="1"/>
</dbReference>